<dbReference type="GO" id="GO:0010345">
    <property type="term" value="P:suberin biosynthetic process"/>
    <property type="evidence" value="ECO:0007669"/>
    <property type="project" value="TreeGrafter"/>
</dbReference>
<dbReference type="CDD" id="cd09071">
    <property type="entry name" value="FAR_C"/>
    <property type="match status" value="1"/>
</dbReference>
<evidence type="ECO:0000313" key="7">
    <source>
        <dbReference type="EMBL" id="URD96890.1"/>
    </source>
</evidence>
<dbReference type="Proteomes" id="UP001055439">
    <property type="component" value="Chromosome 4"/>
</dbReference>
<dbReference type="Pfam" id="PF03015">
    <property type="entry name" value="Sterile"/>
    <property type="match status" value="1"/>
</dbReference>
<organism evidence="7 8">
    <name type="scientific">Musa troglodytarum</name>
    <name type="common">fe'i banana</name>
    <dbReference type="NCBI Taxonomy" id="320322"/>
    <lineage>
        <taxon>Eukaryota</taxon>
        <taxon>Viridiplantae</taxon>
        <taxon>Streptophyta</taxon>
        <taxon>Embryophyta</taxon>
        <taxon>Tracheophyta</taxon>
        <taxon>Spermatophyta</taxon>
        <taxon>Magnoliopsida</taxon>
        <taxon>Liliopsida</taxon>
        <taxon>Zingiberales</taxon>
        <taxon>Musaceae</taxon>
        <taxon>Musa</taxon>
    </lineage>
</organism>
<dbReference type="GO" id="GO:0035336">
    <property type="term" value="P:long-chain fatty-acyl-CoA metabolic process"/>
    <property type="evidence" value="ECO:0007669"/>
    <property type="project" value="TreeGrafter"/>
</dbReference>
<keyword evidence="4" id="KW-0560">Oxidoreductase</keyword>
<reference evidence="7" key="1">
    <citation type="submission" date="2022-05" db="EMBL/GenBank/DDBJ databases">
        <title>The Musa troglodytarum L. genome provides insights into the mechanism of non-climacteric behaviour and enrichment of carotenoids.</title>
        <authorList>
            <person name="Wang J."/>
        </authorList>
    </citation>
    <scope>NUCLEOTIDE SEQUENCE</scope>
    <source>
        <tissue evidence="7">Leaf</tissue>
    </source>
</reference>
<dbReference type="PANTHER" id="PTHR11011:SF45">
    <property type="entry name" value="FATTY ACYL-COA REDUCTASE CG8306-RELATED"/>
    <property type="match status" value="1"/>
</dbReference>
<dbReference type="InterPro" id="IPR026055">
    <property type="entry name" value="FAR"/>
</dbReference>
<feature type="domain" description="Thioester reductase (TE)" evidence="6">
    <location>
        <begin position="175"/>
        <end position="480"/>
    </location>
</feature>
<keyword evidence="2 4" id="KW-0444">Lipid biosynthesis</keyword>
<dbReference type="InterPro" id="IPR013120">
    <property type="entry name" value="FAR_NAD-bd"/>
</dbReference>
<dbReference type="InterPro" id="IPR033640">
    <property type="entry name" value="FAR_C"/>
</dbReference>
<dbReference type="EMBL" id="CP097506">
    <property type="protein sequence ID" value="URD96890.1"/>
    <property type="molecule type" value="Genomic_DNA"/>
</dbReference>
<dbReference type="InterPro" id="IPR036291">
    <property type="entry name" value="NAD(P)-bd_dom_sf"/>
</dbReference>
<dbReference type="GO" id="GO:0080019">
    <property type="term" value="F:alcohol-forming very long-chain fatty acyl-CoA reductase activity"/>
    <property type="evidence" value="ECO:0007669"/>
    <property type="project" value="InterPro"/>
</dbReference>
<dbReference type="Gene3D" id="3.40.50.720">
    <property type="entry name" value="NAD(P)-binding Rossmann-like Domain"/>
    <property type="match status" value="1"/>
</dbReference>
<comment type="function">
    <text evidence="4">Catalyzes the reduction of fatty acyl-CoA to fatty alcohols.</text>
</comment>
<evidence type="ECO:0000259" key="6">
    <source>
        <dbReference type="Pfam" id="PF07993"/>
    </source>
</evidence>
<evidence type="ECO:0000259" key="5">
    <source>
        <dbReference type="Pfam" id="PF03015"/>
    </source>
</evidence>
<comment type="catalytic activity">
    <reaction evidence="4">
        <text>a long-chain fatty acyl-CoA + 2 NADPH + 2 H(+) = a long-chain primary fatty alcohol + 2 NADP(+) + CoA</text>
        <dbReference type="Rhea" id="RHEA:52716"/>
        <dbReference type="ChEBI" id="CHEBI:15378"/>
        <dbReference type="ChEBI" id="CHEBI:57287"/>
        <dbReference type="ChEBI" id="CHEBI:57783"/>
        <dbReference type="ChEBI" id="CHEBI:58349"/>
        <dbReference type="ChEBI" id="CHEBI:77396"/>
        <dbReference type="ChEBI" id="CHEBI:83139"/>
        <dbReference type="EC" id="1.2.1.84"/>
    </reaction>
</comment>
<proteinExistence type="inferred from homology"/>
<name>A0A9E7FJJ7_9LILI</name>
<sequence length="665" mass="73707">MKEWHLYIPYCNPTMNQTCFPLCNYSPTVLFLQTSNHSSISRKQSAKDHSTTFPLCAPLFSAIMGAYSCLSSSAVALFAGDRHRQKNRNSSSLPSRRRGIGVICCASNDGVKSSRSCTELVAERLPMPMLAEDDTIFTSNGMMSFVPYKEANGTKVGSTRGIGIAGFLEGKQLLVTGATGFLAKVLVEKILRIAPGVGKIYVLIKADDKEAAAKRLEFEIINAELFRCLREIHGKEYHEFMSSKLVPVIGNIREANVGIETELADEISKEVDVIINSAANTAFDERYDVALDTNTIGPFRLMSFARRCEKLKLFLHVSTAYVNGQRQGRILEKPFGMGDTIKRETSPEFSANATPILDIESEIRLAFSSAKTSWDAPLVQKMKDLGLERAKIHGWQDSYVFTKAMGEMVINCMRGDIPVVAIRPSIVESTYSEPFPGWMEGNRMMDPVVLLYGKGQLTGFLADPNAVLDVVPADMVVSAMVAAMAKHGSRSNPGMHIYQITSSVVNPLVIQDLAKLIFQHFSAFPCMDAKGRPIAVSPIKFFDDANEFSACVSTDAVRRNERLAAAVSNEKISRSLKSFCSRSVEQAKHLAKIYEPYTFYGGRFDNTNTRELMVEMSEEERRSFGFDVGSIDWEHYISDVHVPGLRRHVMKGRGRSIEPQLGAIP</sequence>
<dbReference type="Pfam" id="PF07993">
    <property type="entry name" value="NAD_binding_4"/>
    <property type="match status" value="1"/>
</dbReference>
<dbReference type="PANTHER" id="PTHR11011">
    <property type="entry name" value="MALE STERILITY PROTEIN 2-RELATED"/>
    <property type="match status" value="1"/>
</dbReference>
<dbReference type="GO" id="GO:0102965">
    <property type="term" value="F:alcohol-forming long-chain fatty acyl-CoA reductase activity"/>
    <property type="evidence" value="ECO:0007669"/>
    <property type="project" value="UniProtKB-EC"/>
</dbReference>
<feature type="domain" description="Fatty acyl-CoA reductase C-terminal" evidence="5">
    <location>
        <begin position="577"/>
        <end position="651"/>
    </location>
</feature>
<keyword evidence="4" id="KW-0521">NADP</keyword>
<comment type="similarity">
    <text evidence="1 4">Belongs to the fatty acyl-CoA reductase family.</text>
</comment>
<evidence type="ECO:0000313" key="8">
    <source>
        <dbReference type="Proteomes" id="UP001055439"/>
    </source>
</evidence>
<dbReference type="CDD" id="cd05236">
    <property type="entry name" value="FAR-N_SDR_e"/>
    <property type="match status" value="1"/>
</dbReference>
<evidence type="ECO:0000256" key="4">
    <source>
        <dbReference type="RuleBase" id="RU363097"/>
    </source>
</evidence>
<keyword evidence="8" id="KW-1185">Reference proteome</keyword>
<dbReference type="OrthoDB" id="429813at2759"/>
<evidence type="ECO:0000256" key="1">
    <source>
        <dbReference type="ARBA" id="ARBA00005928"/>
    </source>
</evidence>
<protein>
    <recommendedName>
        <fullName evidence="4">Fatty acyl-CoA reductase</fullName>
        <ecNumber evidence="4">1.2.1.84</ecNumber>
    </recommendedName>
</protein>
<gene>
    <name evidence="7" type="ORF">MUK42_28309</name>
</gene>
<dbReference type="EC" id="1.2.1.84" evidence="4"/>
<dbReference type="SUPFAM" id="SSF51735">
    <property type="entry name" value="NAD(P)-binding Rossmann-fold domains"/>
    <property type="match status" value="1"/>
</dbReference>
<evidence type="ECO:0000256" key="2">
    <source>
        <dbReference type="ARBA" id="ARBA00022516"/>
    </source>
</evidence>
<evidence type="ECO:0000256" key="3">
    <source>
        <dbReference type="ARBA" id="ARBA00023098"/>
    </source>
</evidence>
<dbReference type="AlphaFoldDB" id="A0A9E7FJJ7"/>
<keyword evidence="3 4" id="KW-0443">Lipid metabolism</keyword>
<accession>A0A9E7FJJ7</accession>